<protein>
    <submittedName>
        <fullName evidence="1">SRPBCC family protein</fullName>
    </submittedName>
</protein>
<dbReference type="EMBL" id="JBHMDG010000018">
    <property type="protein sequence ID" value="MFB9314369.1"/>
    <property type="molecule type" value="Genomic_DNA"/>
</dbReference>
<evidence type="ECO:0000313" key="1">
    <source>
        <dbReference type="EMBL" id="MFB9314369.1"/>
    </source>
</evidence>
<dbReference type="Gene3D" id="3.30.530.20">
    <property type="match status" value="1"/>
</dbReference>
<dbReference type="InterPro" id="IPR019587">
    <property type="entry name" value="Polyketide_cyclase/dehydratase"/>
</dbReference>
<accession>A0ABV5KC94</accession>
<comment type="caution">
    <text evidence="1">The sequence shown here is derived from an EMBL/GenBank/DDBJ whole genome shotgun (WGS) entry which is preliminary data.</text>
</comment>
<dbReference type="InterPro" id="IPR023393">
    <property type="entry name" value="START-like_dom_sf"/>
</dbReference>
<dbReference type="Proteomes" id="UP001589750">
    <property type="component" value="Unassembled WGS sequence"/>
</dbReference>
<keyword evidence="2" id="KW-1185">Reference proteome</keyword>
<reference evidence="1 2" key="1">
    <citation type="submission" date="2024-09" db="EMBL/GenBank/DDBJ databases">
        <authorList>
            <person name="Sun Q."/>
            <person name="Mori K."/>
        </authorList>
    </citation>
    <scope>NUCLEOTIDE SEQUENCE [LARGE SCALE GENOMIC DNA]</scope>
    <source>
        <strain evidence="1 2">JCM 9626</strain>
    </source>
</reference>
<dbReference type="RefSeq" id="WP_140009522.1">
    <property type="nucleotide sequence ID" value="NZ_JBHMDG010000018.1"/>
</dbReference>
<dbReference type="Pfam" id="PF10604">
    <property type="entry name" value="Polyketide_cyc2"/>
    <property type="match status" value="1"/>
</dbReference>
<gene>
    <name evidence="1" type="ORF">ACFFRI_15035</name>
</gene>
<organism evidence="1 2">
    <name type="scientific">Nocardioides plantarum</name>
    <dbReference type="NCBI Taxonomy" id="29299"/>
    <lineage>
        <taxon>Bacteria</taxon>
        <taxon>Bacillati</taxon>
        <taxon>Actinomycetota</taxon>
        <taxon>Actinomycetes</taxon>
        <taxon>Propionibacteriales</taxon>
        <taxon>Nocardioidaceae</taxon>
        <taxon>Nocardioides</taxon>
    </lineage>
</organism>
<sequence length="158" mass="16820">MATAPSGSRTSKNRSATTTIAAPAAVVFAILADPRQHARIDGSGNVRDAVDGPERLVLGSRFAMGMKKGASYQTKNTVVEYDADRLIAWRHVGLHRWRYELAPTADGGTEVTETWDLSHYPAPGRLALSALFGTATQQAVEATLVKLKAAAEADAARS</sequence>
<evidence type="ECO:0000313" key="2">
    <source>
        <dbReference type="Proteomes" id="UP001589750"/>
    </source>
</evidence>
<dbReference type="SUPFAM" id="SSF55961">
    <property type="entry name" value="Bet v1-like"/>
    <property type="match status" value="1"/>
</dbReference>
<name>A0ABV5KC94_9ACTN</name>
<proteinExistence type="predicted"/>